<dbReference type="PANTHER" id="PTHR15715">
    <property type="entry name" value="CENTROSOMAL PROTEIN OF 170 KDA"/>
    <property type="match status" value="1"/>
</dbReference>
<dbReference type="InterPro" id="IPR008984">
    <property type="entry name" value="SMAD_FHA_dom_sf"/>
</dbReference>
<name>A0A8H4PS57_9HYPO</name>
<feature type="region of interest" description="Disordered" evidence="1">
    <location>
        <begin position="332"/>
        <end position="361"/>
    </location>
</feature>
<feature type="region of interest" description="Disordered" evidence="1">
    <location>
        <begin position="181"/>
        <end position="208"/>
    </location>
</feature>
<sequence length="490" mass="52700">MALPQFSDEVQVVLSAIDPPGPPCVPSLKDRFLLLTKEKPTASIGRTSKRDLSLEPARNNAWIDSAVMSRAHAMLHFHADAKKVCVKDVGSLHGTFYNGVRLATHNSQHLQEGDTLTFGIPVERSMQAFPPCTMRVSIIHGTEPRPENKPVVFRVPDDTDIEDMESDDDFSVRESTKILHENGFHPAQSGKTSNSVPIDLTSEDGEDDWQFDEVEVIEGVDPNDWNSCSSVESPATSPVPDPRDLKSSITAPAGAPGKGPDPALDDDDDETDGDESLGFSGFNITSANLPTGLPSLTGGYDDVGLEGPKATAEHEMIVPRDLLSASQRCVDSDSTMMFSSPAAQPTREPETQQPCLSPPVLDETSAYQFELSKKAAATNAALSKAAYIEPRTDPERPSDDQPSRKRKAEEISEPTPEEERIGIEASEDAARTPSMPVICAAHARSLKALVNEVEGSRPSKRLRRAAEVFGFAAIGGVAVISALIATAPAL</sequence>
<proteinExistence type="predicted"/>
<feature type="compositionally biased region" description="Acidic residues" evidence="1">
    <location>
        <begin position="263"/>
        <end position="275"/>
    </location>
</feature>
<dbReference type="Proteomes" id="UP000557566">
    <property type="component" value="Unassembled WGS sequence"/>
</dbReference>
<feature type="compositionally biased region" description="Polar residues" evidence="1">
    <location>
        <begin position="332"/>
        <end position="343"/>
    </location>
</feature>
<keyword evidence="2" id="KW-0472">Membrane</keyword>
<dbReference type="AlphaFoldDB" id="A0A8H4PS57"/>
<keyword evidence="5" id="KW-1185">Reference proteome</keyword>
<feature type="compositionally biased region" description="Basic and acidic residues" evidence="1">
    <location>
        <begin position="390"/>
        <end position="410"/>
    </location>
</feature>
<comment type="caution">
    <text evidence="4">The sequence shown here is derived from an EMBL/GenBank/DDBJ whole genome shotgun (WGS) entry which is preliminary data.</text>
</comment>
<evidence type="ECO:0000256" key="1">
    <source>
        <dbReference type="SAM" id="MobiDB-lite"/>
    </source>
</evidence>
<keyword evidence="2" id="KW-0812">Transmembrane</keyword>
<dbReference type="Pfam" id="PF00498">
    <property type="entry name" value="FHA"/>
    <property type="match status" value="1"/>
</dbReference>
<dbReference type="GO" id="GO:0005737">
    <property type="term" value="C:cytoplasm"/>
    <property type="evidence" value="ECO:0007669"/>
    <property type="project" value="TreeGrafter"/>
</dbReference>
<feature type="compositionally biased region" description="Low complexity" evidence="1">
    <location>
        <begin position="251"/>
        <end position="262"/>
    </location>
</feature>
<dbReference type="SUPFAM" id="SSF49879">
    <property type="entry name" value="SMAD/FHA domain"/>
    <property type="match status" value="1"/>
</dbReference>
<dbReference type="EMBL" id="JAAVMX010000004">
    <property type="protein sequence ID" value="KAF4509472.1"/>
    <property type="molecule type" value="Genomic_DNA"/>
</dbReference>
<dbReference type="InterPro" id="IPR051176">
    <property type="entry name" value="Cent_Immune-Sig_Mod"/>
</dbReference>
<dbReference type="PROSITE" id="PS50006">
    <property type="entry name" value="FHA_DOMAIN"/>
    <property type="match status" value="1"/>
</dbReference>
<dbReference type="PANTHER" id="PTHR15715:SF37">
    <property type="entry name" value="LD47843P"/>
    <property type="match status" value="1"/>
</dbReference>
<evidence type="ECO:0000313" key="5">
    <source>
        <dbReference type="Proteomes" id="UP000557566"/>
    </source>
</evidence>
<feature type="transmembrane region" description="Helical" evidence="2">
    <location>
        <begin position="468"/>
        <end position="489"/>
    </location>
</feature>
<organism evidence="4 5">
    <name type="scientific">Ophiocordyceps sinensis</name>
    <dbReference type="NCBI Taxonomy" id="72228"/>
    <lineage>
        <taxon>Eukaryota</taxon>
        <taxon>Fungi</taxon>
        <taxon>Dikarya</taxon>
        <taxon>Ascomycota</taxon>
        <taxon>Pezizomycotina</taxon>
        <taxon>Sordariomycetes</taxon>
        <taxon>Hypocreomycetidae</taxon>
        <taxon>Hypocreales</taxon>
        <taxon>Ophiocordycipitaceae</taxon>
        <taxon>Ophiocordyceps</taxon>
    </lineage>
</organism>
<dbReference type="InterPro" id="IPR000253">
    <property type="entry name" value="FHA_dom"/>
</dbReference>
<feature type="region of interest" description="Disordered" evidence="1">
    <location>
        <begin position="385"/>
        <end position="429"/>
    </location>
</feature>
<evidence type="ECO:0000256" key="2">
    <source>
        <dbReference type="SAM" id="Phobius"/>
    </source>
</evidence>
<evidence type="ECO:0000313" key="4">
    <source>
        <dbReference type="EMBL" id="KAF4509472.1"/>
    </source>
</evidence>
<dbReference type="OrthoDB" id="4096268at2759"/>
<gene>
    <name evidence="4" type="ORF">G6O67_003645</name>
</gene>
<evidence type="ECO:0000259" key="3">
    <source>
        <dbReference type="PROSITE" id="PS50006"/>
    </source>
</evidence>
<reference evidence="4 5" key="1">
    <citation type="journal article" date="2020" name="Genome Biol. Evol.">
        <title>A new high-quality draft genome assembly of the Chinese cordyceps Ophiocordyceps sinensis.</title>
        <authorList>
            <person name="Shu R."/>
            <person name="Zhang J."/>
            <person name="Meng Q."/>
            <person name="Zhang H."/>
            <person name="Zhou G."/>
            <person name="Li M."/>
            <person name="Wu P."/>
            <person name="Zhao Y."/>
            <person name="Chen C."/>
            <person name="Qin Q."/>
        </authorList>
    </citation>
    <scope>NUCLEOTIDE SEQUENCE [LARGE SCALE GENOMIC DNA]</scope>
    <source>
        <strain evidence="4 5">IOZ07</strain>
    </source>
</reference>
<dbReference type="SMART" id="SM00240">
    <property type="entry name" value="FHA"/>
    <property type="match status" value="1"/>
</dbReference>
<dbReference type="Gene3D" id="2.60.200.20">
    <property type="match status" value="1"/>
</dbReference>
<accession>A0A8H4PS57</accession>
<keyword evidence="2" id="KW-1133">Transmembrane helix</keyword>
<feature type="region of interest" description="Disordered" evidence="1">
    <location>
        <begin position="220"/>
        <end position="304"/>
    </location>
</feature>
<protein>
    <recommendedName>
        <fullName evidence="3">FHA domain-containing protein</fullName>
    </recommendedName>
</protein>
<feature type="compositionally biased region" description="Polar residues" evidence="1">
    <location>
        <begin position="224"/>
        <end position="236"/>
    </location>
</feature>
<feature type="domain" description="FHA" evidence="3">
    <location>
        <begin position="42"/>
        <end position="102"/>
    </location>
</feature>